<evidence type="ECO:0000313" key="2">
    <source>
        <dbReference type="Proteomes" id="UP000005496"/>
    </source>
</evidence>
<dbReference type="EMBL" id="ACJN02000001">
    <property type="protein sequence ID" value="EFI35866.1"/>
    <property type="molecule type" value="Genomic_DNA"/>
</dbReference>
<dbReference type="AlphaFoldDB" id="D6SMF5"/>
<name>D6SMF5_9BACT</name>
<proteinExistence type="predicted"/>
<keyword evidence="2" id="KW-1185">Reference proteome</keyword>
<sequence length="64" mass="7199">MQSAASGRRLLILSIYACHASLAWLILSKFLVFYDKISAVSHIGVWHKFEPDRLVTSSDAPRPK</sequence>
<dbReference type="Proteomes" id="UP000005496">
    <property type="component" value="Unassembled WGS sequence"/>
</dbReference>
<reference evidence="1" key="1">
    <citation type="submission" date="2010-05" db="EMBL/GenBank/DDBJ databases">
        <title>The draft genome of Desulfonatronospira thiodismutans ASO3-1.</title>
        <authorList>
            <consortium name="US DOE Joint Genome Institute (JGI-PGF)"/>
            <person name="Lucas S."/>
            <person name="Copeland A."/>
            <person name="Lapidus A."/>
            <person name="Cheng J.-F."/>
            <person name="Bruce D."/>
            <person name="Goodwin L."/>
            <person name="Pitluck S."/>
            <person name="Chertkov O."/>
            <person name="Brettin T."/>
            <person name="Detter J.C."/>
            <person name="Han C."/>
            <person name="Land M.L."/>
            <person name="Hauser L."/>
            <person name="Kyrpides N."/>
            <person name="Mikhailova N."/>
            <person name="Muyzer G."/>
            <person name="Woyke T."/>
        </authorList>
    </citation>
    <scope>NUCLEOTIDE SEQUENCE [LARGE SCALE GENOMIC DNA]</scope>
    <source>
        <strain evidence="1">ASO3-1</strain>
    </source>
</reference>
<protein>
    <submittedName>
        <fullName evidence="1">Uncharacterized protein</fullName>
    </submittedName>
</protein>
<organism evidence="1 2">
    <name type="scientific">Desulfonatronospira thiodismutans ASO3-1</name>
    <dbReference type="NCBI Taxonomy" id="555779"/>
    <lineage>
        <taxon>Bacteria</taxon>
        <taxon>Pseudomonadati</taxon>
        <taxon>Thermodesulfobacteriota</taxon>
        <taxon>Desulfovibrionia</taxon>
        <taxon>Desulfovibrionales</taxon>
        <taxon>Desulfonatronovibrionaceae</taxon>
        <taxon>Desulfonatronospira</taxon>
    </lineage>
</organism>
<evidence type="ECO:0000313" key="1">
    <source>
        <dbReference type="EMBL" id="EFI35866.1"/>
    </source>
</evidence>
<accession>D6SMF5</accession>
<gene>
    <name evidence="1" type="ORF">Dthio_PD3305</name>
</gene>
<comment type="caution">
    <text evidence="1">The sequence shown here is derived from an EMBL/GenBank/DDBJ whole genome shotgun (WGS) entry which is preliminary data.</text>
</comment>